<reference evidence="2" key="1">
    <citation type="journal article" date="2016" name="Ticks Tick Borne Dis.">
        <title>De novo assembly and annotation of the salivary gland transcriptome of Rhipicephalus appendiculatus male and female ticks during blood feeding.</title>
        <authorList>
            <person name="de Castro M.H."/>
            <person name="de Klerk D."/>
            <person name="Pienaar R."/>
            <person name="Latif A.A."/>
            <person name="Rees D.J."/>
            <person name="Mans B.J."/>
        </authorList>
    </citation>
    <scope>NUCLEOTIDE SEQUENCE</scope>
    <source>
        <tissue evidence="2">Salivary glands</tissue>
    </source>
</reference>
<organism evidence="2">
    <name type="scientific">Rhipicephalus appendiculatus</name>
    <name type="common">Brown ear tick</name>
    <dbReference type="NCBI Taxonomy" id="34631"/>
    <lineage>
        <taxon>Eukaryota</taxon>
        <taxon>Metazoa</taxon>
        <taxon>Ecdysozoa</taxon>
        <taxon>Arthropoda</taxon>
        <taxon>Chelicerata</taxon>
        <taxon>Arachnida</taxon>
        <taxon>Acari</taxon>
        <taxon>Parasitiformes</taxon>
        <taxon>Ixodida</taxon>
        <taxon>Ixodoidea</taxon>
        <taxon>Ixodidae</taxon>
        <taxon>Rhipicephalinae</taxon>
        <taxon>Rhipicephalus</taxon>
        <taxon>Rhipicephalus</taxon>
    </lineage>
</organism>
<feature type="region of interest" description="Disordered" evidence="1">
    <location>
        <begin position="66"/>
        <end position="90"/>
    </location>
</feature>
<accession>A0A131YHE2</accession>
<dbReference type="Pfam" id="PF03670">
    <property type="entry name" value="UPF0184"/>
    <property type="match status" value="1"/>
</dbReference>
<feature type="region of interest" description="Disordered" evidence="1">
    <location>
        <begin position="1"/>
        <end position="20"/>
    </location>
</feature>
<proteinExistence type="predicted"/>
<name>A0A131YHE2_RHIAP</name>
<evidence type="ECO:0000313" key="2">
    <source>
        <dbReference type="EMBL" id="JAP77955.1"/>
    </source>
</evidence>
<sequence length="90" mass="10014">MARGNDEPKEAPKNNSVEDFDLNDIDQICDEECEALNEAMDKINACLDALERKNNALVQQMRQLLEESKRSDSDPAAGDATAAMEENEQV</sequence>
<dbReference type="AlphaFoldDB" id="A0A131YHE2"/>
<dbReference type="EMBL" id="GEDV01010602">
    <property type="protein sequence ID" value="JAP77955.1"/>
    <property type="molecule type" value="Transcribed_RNA"/>
</dbReference>
<evidence type="ECO:0000256" key="1">
    <source>
        <dbReference type="SAM" id="MobiDB-lite"/>
    </source>
</evidence>
<protein>
    <submittedName>
        <fullName evidence="2">UPF0184 protein C9orf16</fullName>
    </submittedName>
</protein>
<feature type="compositionally biased region" description="Basic and acidic residues" evidence="1">
    <location>
        <begin position="1"/>
        <end position="12"/>
    </location>
</feature>